<dbReference type="Gene3D" id="3.20.20.240">
    <property type="entry name" value="Methylmalonyl-CoA mutase"/>
    <property type="match status" value="1"/>
</dbReference>
<evidence type="ECO:0000313" key="5">
    <source>
        <dbReference type="Proteomes" id="UP000616839"/>
    </source>
</evidence>
<feature type="domain" description="Methylmalonyl-CoA mutase alpha/beta chain catalytic" evidence="3">
    <location>
        <begin position="247"/>
        <end position="482"/>
    </location>
</feature>
<dbReference type="Gene3D" id="3.40.50.280">
    <property type="entry name" value="Cobalamin-binding domain"/>
    <property type="match status" value="1"/>
</dbReference>
<reference evidence="4" key="1">
    <citation type="submission" date="2020-09" db="EMBL/GenBank/DDBJ databases">
        <title>Nocardioides sp. strain MJB4 16S ribosomal RNA gene Genome sequencing and assembly.</title>
        <authorList>
            <person name="Kim I."/>
        </authorList>
    </citation>
    <scope>NUCLEOTIDE SEQUENCE</scope>
    <source>
        <strain evidence="4">MJB4</strain>
    </source>
</reference>
<accession>A0A927K4D3</accession>
<dbReference type="PANTHER" id="PTHR48101">
    <property type="entry name" value="METHYLMALONYL-COA MUTASE, MITOCHONDRIAL-RELATED"/>
    <property type="match status" value="1"/>
</dbReference>
<name>A0A927K4D3_9ACTN</name>
<dbReference type="InterPro" id="IPR006099">
    <property type="entry name" value="MeMalonylCoA_mutase_a/b_cat"/>
</dbReference>
<dbReference type="EMBL" id="JACYXZ010000001">
    <property type="protein sequence ID" value="MBD8868658.1"/>
    <property type="molecule type" value="Genomic_DNA"/>
</dbReference>
<dbReference type="SUPFAM" id="SSF51703">
    <property type="entry name" value="Cobalamin (vitamin B12)-dependent enzymes"/>
    <property type="match status" value="1"/>
</dbReference>
<dbReference type="RefSeq" id="WP_192140471.1">
    <property type="nucleotide sequence ID" value="NZ_JACYXZ010000001.1"/>
</dbReference>
<comment type="caution">
    <text evidence="4">The sequence shown here is derived from an EMBL/GenBank/DDBJ whole genome shotgun (WGS) entry which is preliminary data.</text>
</comment>
<organism evidence="4 5">
    <name type="scientific">Nocardioides donggukensis</name>
    <dbReference type="NCBI Taxonomy" id="2774019"/>
    <lineage>
        <taxon>Bacteria</taxon>
        <taxon>Bacillati</taxon>
        <taxon>Actinomycetota</taxon>
        <taxon>Actinomycetes</taxon>
        <taxon>Propionibacteriales</taxon>
        <taxon>Nocardioidaceae</taxon>
        <taxon>Nocardioides</taxon>
    </lineage>
</organism>
<dbReference type="GO" id="GO:0004494">
    <property type="term" value="F:methylmalonyl-CoA mutase activity"/>
    <property type="evidence" value="ECO:0007669"/>
    <property type="project" value="UniProtKB-EC"/>
</dbReference>
<dbReference type="InterPro" id="IPR016176">
    <property type="entry name" value="Cbl-dep_enz_cat"/>
</dbReference>
<comment type="subunit">
    <text evidence="1">Heterodimer of an alpha and a beta chain.</text>
</comment>
<feature type="compositionally biased region" description="Acidic residues" evidence="2">
    <location>
        <begin position="9"/>
        <end position="23"/>
    </location>
</feature>
<dbReference type="AlphaFoldDB" id="A0A927K4D3"/>
<feature type="region of interest" description="Disordered" evidence="2">
    <location>
        <begin position="88"/>
        <end position="115"/>
    </location>
</feature>
<feature type="compositionally biased region" description="Basic and acidic residues" evidence="2">
    <location>
        <begin position="106"/>
        <end position="115"/>
    </location>
</feature>
<sequence>MTSPGSADDAVEGGLDEPTELEPEQGSLALATEHDRWTRPDWERAAAAVLRKARRMSEDDPDSDVWRELTLRTLDDIEVAPLGTPESVEGLAATGAPGAAPYTRGRLPERPETGWDIRPVFSGPDPRGTAEAVLVDLENGATSVWLDLGQGLPPEQLGAVLESVFVDLAPVVLTAPADPAGAARALLAVLEERGVEPAEGTNLGADPIGAQVRGGLESLAGTRASTTEADEALVEVARLARDAGTLGVVVDGTALHDLGASDAQELGYTLAVGAAYLRTLTAAGLGMEEALGLIEFRYAATAEQFPTIAKLRAARRAWARVAELGGAAPEHRAQRQHAVTSRPMMAKYDAWVNMLRTTVAAFAAGVGGADAVTVLPFDTALGAPDAFARRIARNTSSLLVSESHVARVADPAGGSFAVERLTDDLARASWEELDRIEAAGGIRAALADGSVRTRVEEVSARRESEIAHRTRPLTGISEFPHLGETLPERAPWPVEDRVRRYGASFEALRDDPADRAVFLATMGPVAAHTARATYATNLLAAGGVAVEAAGPTDGADAVLAAYDGQPVVCLAGTDATYAEWGAELVAALRAAGARHVVLAGRPRDLEVDDSCAVGVDALRFLHTTREKLA</sequence>
<dbReference type="PANTHER" id="PTHR48101:SF4">
    <property type="entry name" value="METHYLMALONYL-COA MUTASE, MITOCHONDRIAL"/>
    <property type="match status" value="1"/>
</dbReference>
<dbReference type="GO" id="GO:0031419">
    <property type="term" value="F:cobalamin binding"/>
    <property type="evidence" value="ECO:0007669"/>
    <property type="project" value="UniProtKB-KW"/>
</dbReference>
<feature type="compositionally biased region" description="Basic and acidic residues" evidence="2">
    <location>
        <begin position="32"/>
        <end position="41"/>
    </location>
</feature>
<feature type="region of interest" description="Disordered" evidence="2">
    <location>
        <begin position="1"/>
        <end position="41"/>
    </location>
</feature>
<evidence type="ECO:0000256" key="2">
    <source>
        <dbReference type="SAM" id="MobiDB-lite"/>
    </source>
</evidence>
<evidence type="ECO:0000256" key="1">
    <source>
        <dbReference type="ARBA" id="ARBA00011870"/>
    </source>
</evidence>
<evidence type="ECO:0000313" key="4">
    <source>
        <dbReference type="EMBL" id="MBD8868658.1"/>
    </source>
</evidence>
<feature type="compositionally biased region" description="Low complexity" evidence="2">
    <location>
        <begin position="92"/>
        <end position="105"/>
    </location>
</feature>
<dbReference type="Pfam" id="PF01642">
    <property type="entry name" value="MM_CoA_mutase"/>
    <property type="match status" value="1"/>
</dbReference>
<evidence type="ECO:0000259" key="3">
    <source>
        <dbReference type="Pfam" id="PF01642"/>
    </source>
</evidence>
<protein>
    <submittedName>
        <fullName evidence="4">Methylmalonyl-CoA mutase</fullName>
    </submittedName>
</protein>
<keyword evidence="5" id="KW-1185">Reference proteome</keyword>
<gene>
    <name evidence="4" type="ORF">IE331_03375</name>
</gene>
<dbReference type="Proteomes" id="UP000616839">
    <property type="component" value="Unassembled WGS sequence"/>
</dbReference>
<proteinExistence type="predicted"/>